<dbReference type="GO" id="GO:0008168">
    <property type="term" value="F:methyltransferase activity"/>
    <property type="evidence" value="ECO:0007669"/>
    <property type="project" value="UniProtKB-KW"/>
</dbReference>
<dbReference type="RefSeq" id="XP_024734227.1">
    <property type="nucleotide sequence ID" value="XM_024880792.1"/>
</dbReference>
<sequence>METASTADDAAGPPLQAPVAPSTSLAEIPGLDIDSQASMGDSDSAIGSMESSTQSLRDSIYEYVEENGRRFHKYKQGNYLLPNDETEQDRLDLQHHLFTLTFDGKLHIAPIEELKGGIHNVLDIGTGTGIWAIDFAATYPSANVVGTDLSPIQPNFVPANCSFEVDDAEDEWVFPQKFDYIHGRALMSCFKNHKTVWEHAFKALRPGGILELQDLQMPLRYVDSTGEGTAMKLWNERFMAGALVLGRDFTKVAKYKAVLEEVGFADVVEKLYYWPVGTWARGKKMKTLGAWYREDCLAGLHAASALIFTRALKMTPDAVELFLVDVRRDMRDNRIHAYVPVYVVYGRKPQ</sequence>
<reference evidence="2 3" key="1">
    <citation type="submission" date="2016-04" db="EMBL/GenBank/DDBJ databases">
        <title>A degradative enzymes factory behind the ericoid mycorrhizal symbiosis.</title>
        <authorList>
            <consortium name="DOE Joint Genome Institute"/>
            <person name="Martino E."/>
            <person name="Morin E."/>
            <person name="Grelet G."/>
            <person name="Kuo A."/>
            <person name="Kohler A."/>
            <person name="Daghino S."/>
            <person name="Barry K."/>
            <person name="Choi C."/>
            <person name="Cichocki N."/>
            <person name="Clum A."/>
            <person name="Copeland A."/>
            <person name="Hainaut M."/>
            <person name="Haridas S."/>
            <person name="Labutti K."/>
            <person name="Lindquist E."/>
            <person name="Lipzen A."/>
            <person name="Khouja H.-R."/>
            <person name="Murat C."/>
            <person name="Ohm R."/>
            <person name="Olson A."/>
            <person name="Spatafora J."/>
            <person name="Veneault-Fourrey C."/>
            <person name="Henrissat B."/>
            <person name="Grigoriev I."/>
            <person name="Martin F."/>
            <person name="Perotto S."/>
        </authorList>
    </citation>
    <scope>NUCLEOTIDE SEQUENCE [LARGE SCALE GENOMIC DNA]</scope>
    <source>
        <strain evidence="2 3">E</strain>
    </source>
</reference>
<dbReference type="InterPro" id="IPR029063">
    <property type="entry name" value="SAM-dependent_MTases_sf"/>
</dbReference>
<dbReference type="EMBL" id="KZ613847">
    <property type="protein sequence ID" value="PMD57323.1"/>
    <property type="molecule type" value="Genomic_DNA"/>
</dbReference>
<evidence type="ECO:0000256" key="1">
    <source>
        <dbReference type="SAM" id="MobiDB-lite"/>
    </source>
</evidence>
<dbReference type="CDD" id="cd02440">
    <property type="entry name" value="AdoMet_MTases"/>
    <property type="match status" value="1"/>
</dbReference>
<feature type="region of interest" description="Disordered" evidence="1">
    <location>
        <begin position="1"/>
        <end position="53"/>
    </location>
</feature>
<dbReference type="InParanoid" id="A0A2J6T323"/>
<proteinExistence type="predicted"/>
<organism evidence="2 3">
    <name type="scientific">Hyaloscypha bicolor E</name>
    <dbReference type="NCBI Taxonomy" id="1095630"/>
    <lineage>
        <taxon>Eukaryota</taxon>
        <taxon>Fungi</taxon>
        <taxon>Dikarya</taxon>
        <taxon>Ascomycota</taxon>
        <taxon>Pezizomycotina</taxon>
        <taxon>Leotiomycetes</taxon>
        <taxon>Helotiales</taxon>
        <taxon>Hyaloscyphaceae</taxon>
        <taxon>Hyaloscypha</taxon>
        <taxon>Hyaloscypha bicolor</taxon>
    </lineage>
</organism>
<dbReference type="SUPFAM" id="SSF53335">
    <property type="entry name" value="S-adenosyl-L-methionine-dependent methyltransferases"/>
    <property type="match status" value="1"/>
</dbReference>
<dbReference type="GO" id="GO:0032259">
    <property type="term" value="P:methylation"/>
    <property type="evidence" value="ECO:0007669"/>
    <property type="project" value="UniProtKB-KW"/>
</dbReference>
<dbReference type="GeneID" id="36588869"/>
<dbReference type="PANTHER" id="PTHR43591">
    <property type="entry name" value="METHYLTRANSFERASE"/>
    <property type="match status" value="1"/>
</dbReference>
<keyword evidence="2" id="KW-0489">Methyltransferase</keyword>
<dbReference type="PANTHER" id="PTHR43591:SF102">
    <property type="entry name" value="S-ADENOSYL-L-METHIONINE-DEPENDENT METHYLTRANSFERASE"/>
    <property type="match status" value="1"/>
</dbReference>
<dbReference type="OrthoDB" id="2013972at2759"/>
<keyword evidence="3" id="KW-1185">Reference proteome</keyword>
<dbReference type="Pfam" id="PF13489">
    <property type="entry name" value="Methyltransf_23"/>
    <property type="match status" value="1"/>
</dbReference>
<dbReference type="Proteomes" id="UP000235371">
    <property type="component" value="Unassembled WGS sequence"/>
</dbReference>
<name>A0A2J6T323_9HELO</name>
<gene>
    <name evidence="2" type="ORF">K444DRAFT_615777</name>
</gene>
<evidence type="ECO:0000313" key="2">
    <source>
        <dbReference type="EMBL" id="PMD57323.1"/>
    </source>
</evidence>
<evidence type="ECO:0000313" key="3">
    <source>
        <dbReference type="Proteomes" id="UP000235371"/>
    </source>
</evidence>
<dbReference type="AlphaFoldDB" id="A0A2J6T323"/>
<accession>A0A2J6T323</accession>
<dbReference type="STRING" id="1095630.A0A2J6T323"/>
<keyword evidence="2" id="KW-0808">Transferase</keyword>
<dbReference type="Gene3D" id="3.40.50.150">
    <property type="entry name" value="Vaccinia Virus protein VP39"/>
    <property type="match status" value="1"/>
</dbReference>
<protein>
    <submittedName>
        <fullName evidence="2">S-adenosyl-L-methionine-dependent methyltransferase</fullName>
    </submittedName>
</protein>